<dbReference type="FunFam" id="3.30.70.100:FF:000018">
    <property type="entry name" value="MscS mechanosensitive ion channel"/>
    <property type="match status" value="1"/>
</dbReference>
<keyword evidence="3" id="KW-1003">Cell membrane</keyword>
<dbReference type="KEGG" id="scs:Sta7437_0685"/>
<evidence type="ECO:0000256" key="7">
    <source>
        <dbReference type="SAM" id="Phobius"/>
    </source>
</evidence>
<dbReference type="EMBL" id="CP003653">
    <property type="protein sequence ID" value="AFZ34280.1"/>
    <property type="molecule type" value="Genomic_DNA"/>
</dbReference>
<evidence type="ECO:0000256" key="6">
    <source>
        <dbReference type="ARBA" id="ARBA00023136"/>
    </source>
</evidence>
<dbReference type="Pfam" id="PF21088">
    <property type="entry name" value="MS_channel_1st"/>
    <property type="match status" value="1"/>
</dbReference>
<dbReference type="SUPFAM" id="SSF50182">
    <property type="entry name" value="Sm-like ribonucleoproteins"/>
    <property type="match status" value="1"/>
</dbReference>
<feature type="transmembrane region" description="Helical" evidence="7">
    <location>
        <begin position="231"/>
        <end position="251"/>
    </location>
</feature>
<evidence type="ECO:0000256" key="1">
    <source>
        <dbReference type="ARBA" id="ARBA00004651"/>
    </source>
</evidence>
<keyword evidence="4 7" id="KW-0812">Transmembrane</keyword>
<organism evidence="12 13">
    <name type="scientific">Stanieria cyanosphaera (strain ATCC 29371 / PCC 7437)</name>
    <dbReference type="NCBI Taxonomy" id="111780"/>
    <lineage>
        <taxon>Bacteria</taxon>
        <taxon>Bacillati</taxon>
        <taxon>Cyanobacteriota</taxon>
        <taxon>Cyanophyceae</taxon>
        <taxon>Pleurocapsales</taxon>
        <taxon>Dermocarpellaceae</taxon>
        <taxon>Stanieria</taxon>
    </lineage>
</organism>
<keyword evidence="6 7" id="KW-0472">Membrane</keyword>
<dbReference type="PATRIC" id="fig|111780.3.peg.716"/>
<dbReference type="RefSeq" id="WP_015191953.1">
    <property type="nucleotide sequence ID" value="NC_019748.1"/>
</dbReference>
<sequence>MFKKRYFWATLLLSFCFAWFISLPVQAQLPVPGIRDLILDYNFLNQRTENPIEVACIRLDGRCLFQIAFPQSNLSERIDEIQTRLNQIKTQYLNRNKPQLEITQERRGNSQYVYVNLGNNPILLLTVTSADAALDGLTIETKAEQIATQVENGLEQAQQERQTKFLVRQAIISGILAFFIVITSLIIARWQNKSKKIKQELKPSNLSKSSPLSIRLRQQLHWNLKEIQHRFFQIVQVGLWGGGILIILGLFPQTRVLQLIIITGIRIPLRVSLIGLLTYVIIRLSYVIINRFTSSFVSSNLLSPRANRRMQLRVTTVSRVSKSIVTIIWLTIGFIVALSVIGINVAPLLAGAGILGLAISLASQNLIKDAINGFFIILEDQYAVGDVIDVGGIGGLVENINLRITQVRDGEGRLITIPNSEIKIVANLSSQWSRADLNIPVDYHTDIDKALHLIHQVADEICQDENWREQIIESPQILGVDNFADRGILIRVWIKTEPLKQWEVAREFRRRIKIAFDQAEIPIPPPQQQVWLNRTH</sequence>
<protein>
    <submittedName>
        <fullName evidence="12">MscS Mechanosensitive ion channel</fullName>
    </submittedName>
</protein>
<evidence type="ECO:0000256" key="8">
    <source>
        <dbReference type="SAM" id="SignalP"/>
    </source>
</evidence>
<feature type="domain" description="Mechanosensitive ion channel transmembrane helices 2/3" evidence="11">
    <location>
        <begin position="324"/>
        <end position="364"/>
    </location>
</feature>
<dbReference type="FunFam" id="2.30.30.60:FF:000001">
    <property type="entry name" value="MscS Mechanosensitive ion channel"/>
    <property type="match status" value="1"/>
</dbReference>
<dbReference type="InterPro" id="IPR049142">
    <property type="entry name" value="MS_channel_1st"/>
</dbReference>
<proteinExistence type="inferred from homology"/>
<keyword evidence="5 7" id="KW-1133">Transmembrane helix</keyword>
<evidence type="ECO:0000259" key="10">
    <source>
        <dbReference type="Pfam" id="PF21082"/>
    </source>
</evidence>
<dbReference type="InterPro" id="IPR023408">
    <property type="entry name" value="MscS_beta-dom_sf"/>
</dbReference>
<feature type="transmembrane region" description="Helical" evidence="7">
    <location>
        <begin position="166"/>
        <end position="188"/>
    </location>
</feature>
<dbReference type="InterPro" id="IPR011014">
    <property type="entry name" value="MscS_channel_TM-2"/>
</dbReference>
<dbReference type="InterPro" id="IPR045276">
    <property type="entry name" value="YbiO_bact"/>
</dbReference>
<evidence type="ECO:0000259" key="11">
    <source>
        <dbReference type="Pfam" id="PF21088"/>
    </source>
</evidence>
<dbReference type="PANTHER" id="PTHR30460">
    <property type="entry name" value="MODERATE CONDUCTANCE MECHANOSENSITIVE CHANNEL YBIO"/>
    <property type="match status" value="1"/>
</dbReference>
<evidence type="ECO:0000256" key="2">
    <source>
        <dbReference type="ARBA" id="ARBA00008017"/>
    </source>
</evidence>
<reference evidence="13" key="1">
    <citation type="journal article" date="2013" name="Proc. Natl. Acad. Sci. U.S.A.">
        <title>Improving the coverage of the cyanobacterial phylum using diversity-driven genome sequencing.</title>
        <authorList>
            <person name="Shih P.M."/>
            <person name="Wu D."/>
            <person name="Latifi A."/>
            <person name="Axen S.D."/>
            <person name="Fewer D.P."/>
            <person name="Talla E."/>
            <person name="Calteau A."/>
            <person name="Cai F."/>
            <person name="Tandeau de Marsac N."/>
            <person name="Rippka R."/>
            <person name="Herdman M."/>
            <person name="Sivonen K."/>
            <person name="Coursin T."/>
            <person name="Laurent T."/>
            <person name="Goodwin L."/>
            <person name="Nolan M."/>
            <person name="Davenport K.W."/>
            <person name="Han C.S."/>
            <person name="Rubin E.M."/>
            <person name="Eisen J.A."/>
            <person name="Woyke T."/>
            <person name="Gugger M."/>
            <person name="Kerfeld C.A."/>
        </authorList>
    </citation>
    <scope>NUCLEOTIDE SEQUENCE [LARGE SCALE GENOMIC DNA]</scope>
    <source>
        <strain evidence="13">ATCC 29371 / PCC 7437</strain>
    </source>
</reference>
<dbReference type="GO" id="GO:0005886">
    <property type="term" value="C:plasma membrane"/>
    <property type="evidence" value="ECO:0007669"/>
    <property type="project" value="UniProtKB-SubCell"/>
</dbReference>
<accession>K9XNU4</accession>
<dbReference type="InterPro" id="IPR006685">
    <property type="entry name" value="MscS_channel_2nd"/>
</dbReference>
<dbReference type="HOGENOM" id="CLU_027053_1_0_3"/>
<feature type="signal peptide" evidence="8">
    <location>
        <begin position="1"/>
        <end position="27"/>
    </location>
</feature>
<dbReference type="InterPro" id="IPR049278">
    <property type="entry name" value="MS_channel_C"/>
</dbReference>
<dbReference type="Gene3D" id="1.10.287.1260">
    <property type="match status" value="1"/>
</dbReference>
<feature type="transmembrane region" description="Helical" evidence="7">
    <location>
        <begin position="323"/>
        <end position="343"/>
    </location>
</feature>
<comment type="similarity">
    <text evidence="2">Belongs to the MscS (TC 1.A.23) family.</text>
</comment>
<dbReference type="PANTHER" id="PTHR30460:SF0">
    <property type="entry name" value="MODERATE CONDUCTANCE MECHANOSENSITIVE CHANNEL YBIO"/>
    <property type="match status" value="1"/>
</dbReference>
<dbReference type="AlphaFoldDB" id="K9XNU4"/>
<keyword evidence="8" id="KW-0732">Signal</keyword>
<dbReference type="Gene3D" id="2.30.30.60">
    <property type="match status" value="1"/>
</dbReference>
<dbReference type="SUPFAM" id="SSF82861">
    <property type="entry name" value="Mechanosensitive channel protein MscS (YggB), transmembrane region"/>
    <property type="match status" value="1"/>
</dbReference>
<comment type="subcellular location">
    <subcellularLocation>
        <location evidence="1">Cell membrane</location>
        <topology evidence="1">Multi-pass membrane protein</topology>
    </subcellularLocation>
</comment>
<dbReference type="Pfam" id="PF21082">
    <property type="entry name" value="MS_channel_3rd"/>
    <property type="match status" value="1"/>
</dbReference>
<dbReference type="InterPro" id="IPR010920">
    <property type="entry name" value="LSM_dom_sf"/>
</dbReference>
<evidence type="ECO:0000259" key="9">
    <source>
        <dbReference type="Pfam" id="PF00924"/>
    </source>
</evidence>
<gene>
    <name evidence="12" type="ordered locus">Sta7437_0685</name>
</gene>
<dbReference type="GO" id="GO:0008381">
    <property type="term" value="F:mechanosensitive monoatomic ion channel activity"/>
    <property type="evidence" value="ECO:0007669"/>
    <property type="project" value="InterPro"/>
</dbReference>
<feature type="transmembrane region" description="Helical" evidence="7">
    <location>
        <begin position="257"/>
        <end position="282"/>
    </location>
</feature>
<feature type="domain" description="Mechanosensitive ion channel MscS" evidence="9">
    <location>
        <begin position="365"/>
        <end position="429"/>
    </location>
</feature>
<feature type="chain" id="PRO_5003938558" evidence="8">
    <location>
        <begin position="28"/>
        <end position="536"/>
    </location>
</feature>
<evidence type="ECO:0000313" key="13">
    <source>
        <dbReference type="Proteomes" id="UP000010473"/>
    </source>
</evidence>
<evidence type="ECO:0000313" key="12">
    <source>
        <dbReference type="EMBL" id="AFZ34280.1"/>
    </source>
</evidence>
<dbReference type="Proteomes" id="UP000010473">
    <property type="component" value="Chromosome"/>
</dbReference>
<dbReference type="STRING" id="111780.Sta7437_0685"/>
<dbReference type="OrthoDB" id="9809206at2"/>
<dbReference type="Gene3D" id="3.30.70.100">
    <property type="match status" value="1"/>
</dbReference>
<dbReference type="Pfam" id="PF00924">
    <property type="entry name" value="MS_channel_2nd"/>
    <property type="match status" value="1"/>
</dbReference>
<name>K9XNU4_STAC7</name>
<evidence type="ECO:0000256" key="4">
    <source>
        <dbReference type="ARBA" id="ARBA00022692"/>
    </source>
</evidence>
<evidence type="ECO:0000256" key="5">
    <source>
        <dbReference type="ARBA" id="ARBA00022989"/>
    </source>
</evidence>
<dbReference type="eggNOG" id="COG0668">
    <property type="taxonomic scope" value="Bacteria"/>
</dbReference>
<dbReference type="InterPro" id="IPR011066">
    <property type="entry name" value="MscS_channel_C_sf"/>
</dbReference>
<evidence type="ECO:0000256" key="3">
    <source>
        <dbReference type="ARBA" id="ARBA00022475"/>
    </source>
</evidence>
<keyword evidence="13" id="KW-1185">Reference proteome</keyword>
<dbReference type="SUPFAM" id="SSF82689">
    <property type="entry name" value="Mechanosensitive channel protein MscS (YggB), C-terminal domain"/>
    <property type="match status" value="1"/>
</dbReference>
<feature type="domain" description="Mechanosensitive ion channel MscS C-terminal" evidence="10">
    <location>
        <begin position="436"/>
        <end position="523"/>
    </location>
</feature>